<evidence type="ECO:0000256" key="5">
    <source>
        <dbReference type="ARBA" id="ARBA00023242"/>
    </source>
</evidence>
<protein>
    <recommendedName>
        <fullName evidence="7">ORC6 first cyclin-like domain-containing protein</fullName>
    </recommendedName>
</protein>
<dbReference type="GO" id="GO:0005664">
    <property type="term" value="C:nuclear origin of replication recognition complex"/>
    <property type="evidence" value="ECO:0007669"/>
    <property type="project" value="InterPro"/>
</dbReference>
<feature type="region of interest" description="Disordered" evidence="6">
    <location>
        <begin position="352"/>
        <end position="396"/>
    </location>
</feature>
<comment type="subcellular location">
    <subcellularLocation>
        <location evidence="1">Nucleus</location>
    </subcellularLocation>
</comment>
<dbReference type="InterPro" id="IPR008721">
    <property type="entry name" value="ORC6_cyclin_first"/>
</dbReference>
<organism evidence="8 9">
    <name type="scientific">Cercospora zeae-maydis SCOH1-5</name>
    <dbReference type="NCBI Taxonomy" id="717836"/>
    <lineage>
        <taxon>Eukaryota</taxon>
        <taxon>Fungi</taxon>
        <taxon>Dikarya</taxon>
        <taxon>Ascomycota</taxon>
        <taxon>Pezizomycotina</taxon>
        <taxon>Dothideomycetes</taxon>
        <taxon>Dothideomycetidae</taxon>
        <taxon>Mycosphaerellales</taxon>
        <taxon>Mycosphaerellaceae</taxon>
        <taxon>Cercospora</taxon>
    </lineage>
</organism>
<evidence type="ECO:0000313" key="8">
    <source>
        <dbReference type="EMBL" id="KAF2208680.1"/>
    </source>
</evidence>
<feature type="compositionally biased region" description="Basic and acidic residues" evidence="6">
    <location>
        <begin position="159"/>
        <end position="168"/>
    </location>
</feature>
<reference evidence="8" key="1">
    <citation type="journal article" date="2020" name="Stud. Mycol.">
        <title>101 Dothideomycetes genomes: a test case for predicting lifestyles and emergence of pathogens.</title>
        <authorList>
            <person name="Haridas S."/>
            <person name="Albert R."/>
            <person name="Binder M."/>
            <person name="Bloem J."/>
            <person name="Labutti K."/>
            <person name="Salamov A."/>
            <person name="Andreopoulos B."/>
            <person name="Baker S."/>
            <person name="Barry K."/>
            <person name="Bills G."/>
            <person name="Bluhm B."/>
            <person name="Cannon C."/>
            <person name="Castanera R."/>
            <person name="Culley D."/>
            <person name="Daum C."/>
            <person name="Ezra D."/>
            <person name="Gonzalez J."/>
            <person name="Henrissat B."/>
            <person name="Kuo A."/>
            <person name="Liang C."/>
            <person name="Lipzen A."/>
            <person name="Lutzoni F."/>
            <person name="Magnuson J."/>
            <person name="Mondo S."/>
            <person name="Nolan M."/>
            <person name="Ohm R."/>
            <person name="Pangilinan J."/>
            <person name="Park H.-J."/>
            <person name="Ramirez L."/>
            <person name="Alfaro M."/>
            <person name="Sun H."/>
            <person name="Tritt A."/>
            <person name="Yoshinaga Y."/>
            <person name="Zwiers L.-H."/>
            <person name="Turgeon B."/>
            <person name="Goodwin S."/>
            <person name="Spatafora J."/>
            <person name="Crous P."/>
            <person name="Grigoriev I."/>
        </authorList>
    </citation>
    <scope>NUCLEOTIDE SEQUENCE</scope>
    <source>
        <strain evidence="8">SCOH1-5</strain>
    </source>
</reference>
<comment type="similarity">
    <text evidence="2">Belongs to the ORC6 family.</text>
</comment>
<dbReference type="GO" id="GO:0006260">
    <property type="term" value="P:DNA replication"/>
    <property type="evidence" value="ECO:0007669"/>
    <property type="project" value="UniProtKB-KW"/>
</dbReference>
<evidence type="ECO:0000259" key="7">
    <source>
        <dbReference type="Pfam" id="PF05460"/>
    </source>
</evidence>
<dbReference type="OrthoDB" id="5367324at2759"/>
<feature type="region of interest" description="Disordered" evidence="6">
    <location>
        <begin position="215"/>
        <end position="240"/>
    </location>
</feature>
<keyword evidence="3" id="KW-0235">DNA replication</keyword>
<dbReference type="Pfam" id="PF05460">
    <property type="entry name" value="ORC6"/>
    <property type="match status" value="1"/>
</dbReference>
<name>A0A6A6F625_9PEZI</name>
<evidence type="ECO:0000313" key="9">
    <source>
        <dbReference type="Proteomes" id="UP000799539"/>
    </source>
</evidence>
<feature type="domain" description="ORC6 first cyclin-like" evidence="7">
    <location>
        <begin position="9"/>
        <end position="93"/>
    </location>
</feature>
<evidence type="ECO:0000256" key="3">
    <source>
        <dbReference type="ARBA" id="ARBA00022705"/>
    </source>
</evidence>
<dbReference type="AlphaFoldDB" id="A0A6A6F625"/>
<feature type="region of interest" description="Disordered" evidence="6">
    <location>
        <begin position="97"/>
        <end position="171"/>
    </location>
</feature>
<proteinExistence type="inferred from homology"/>
<evidence type="ECO:0000256" key="2">
    <source>
        <dbReference type="ARBA" id="ARBA00010840"/>
    </source>
</evidence>
<accession>A0A6A6F625</accession>
<sequence length="449" mass="48779">MPSPTETALSTLLPTASFLPPDLVSLANSLLAQSRSKAASLKPEEEIGRVYACAHIAAERLKKRLDLEIEKPKPPCPPRVYGKLYVYLDGALSMPRTPRAERKRDAIGSGGDRMLGESRGASVGSPKSGRRGVVGVDVGGSSGTKLKTPSASGMKRSRGVVEEGRQENGEDEFEGIPSFIMPLVRQVCKATKTPKAVPHVVVGAKAVVREIASRVTKRSGSGEPVSKRRRMTPQSAAKRTNTAAAAEVENAEDAVALEKWPALVVALLLFTVARMGGMEVDSEEIAEIRKEACEAVELYVISNAADLPEELGKVAIRSLKKPVDFYMLEAEDCGWLDMEWYRNVPENIDEVEQHEEDAEVEDEDEGEEAVTPRKRPTKTPLRRKEKHGGKAALPVDGLSEDDVGAAGILPGLGTMFQPAIDWLSDERRADYSKWKQSILKECATIEAKA</sequence>
<keyword evidence="5" id="KW-0539">Nucleus</keyword>
<keyword evidence="9" id="KW-1185">Reference proteome</keyword>
<keyword evidence="4" id="KW-0238">DNA-binding</keyword>
<dbReference type="GO" id="GO:0003677">
    <property type="term" value="F:DNA binding"/>
    <property type="evidence" value="ECO:0007669"/>
    <property type="project" value="UniProtKB-KW"/>
</dbReference>
<evidence type="ECO:0000256" key="4">
    <source>
        <dbReference type="ARBA" id="ARBA00023125"/>
    </source>
</evidence>
<dbReference type="Proteomes" id="UP000799539">
    <property type="component" value="Unassembled WGS sequence"/>
</dbReference>
<gene>
    <name evidence="8" type="ORF">CERZMDRAFT_114413</name>
</gene>
<feature type="compositionally biased region" description="Acidic residues" evidence="6">
    <location>
        <begin position="352"/>
        <end position="368"/>
    </location>
</feature>
<dbReference type="EMBL" id="ML992692">
    <property type="protein sequence ID" value="KAF2208680.1"/>
    <property type="molecule type" value="Genomic_DNA"/>
</dbReference>
<evidence type="ECO:0000256" key="1">
    <source>
        <dbReference type="ARBA" id="ARBA00004123"/>
    </source>
</evidence>
<feature type="compositionally biased region" description="Basic residues" evidence="6">
    <location>
        <begin position="372"/>
        <end position="389"/>
    </location>
</feature>
<evidence type="ECO:0000256" key="6">
    <source>
        <dbReference type="SAM" id="MobiDB-lite"/>
    </source>
</evidence>